<dbReference type="InterPro" id="IPR051716">
    <property type="entry name" value="Plant_RL_S/T_kinase"/>
</dbReference>
<dbReference type="InterPro" id="IPR001611">
    <property type="entry name" value="Leu-rich_rpt"/>
</dbReference>
<gene>
    <name evidence="7" type="ORF">Ccrd_008568</name>
</gene>
<dbReference type="STRING" id="59895.A0A103XEZ9"/>
<dbReference type="Gene3D" id="3.80.10.10">
    <property type="entry name" value="Ribonuclease Inhibitor"/>
    <property type="match status" value="1"/>
</dbReference>
<accession>A0A103XEZ9</accession>
<protein>
    <submittedName>
        <fullName evidence="7">Leucine-rich repeat-containing protein</fullName>
    </submittedName>
</protein>
<dbReference type="Gramene" id="KVH89453">
    <property type="protein sequence ID" value="KVH89453"/>
    <property type="gene ID" value="Ccrd_008568"/>
</dbReference>
<dbReference type="PANTHER" id="PTHR48053">
    <property type="entry name" value="LEUCINE RICH REPEAT FAMILY PROTEIN, EXPRESSED"/>
    <property type="match status" value="1"/>
</dbReference>
<feature type="chain" id="PRO_5007118745" evidence="6">
    <location>
        <begin position="26"/>
        <end position="208"/>
    </location>
</feature>
<dbReference type="Proteomes" id="UP000243975">
    <property type="component" value="Unassembled WGS sequence"/>
</dbReference>
<evidence type="ECO:0000256" key="4">
    <source>
        <dbReference type="ARBA" id="ARBA00022737"/>
    </source>
</evidence>
<dbReference type="PANTHER" id="PTHR48053:SF11">
    <property type="entry name" value="PROTEIN BRASSINOSTEROID INSENSITIVE 1"/>
    <property type="match status" value="1"/>
</dbReference>
<keyword evidence="3 6" id="KW-0732">Signal</keyword>
<evidence type="ECO:0000256" key="5">
    <source>
        <dbReference type="ARBA" id="ARBA00023170"/>
    </source>
</evidence>
<dbReference type="FunFam" id="3.80.10.10:FF:000383">
    <property type="entry name" value="Leucine-rich repeat receptor protein kinase EMS1"/>
    <property type="match status" value="1"/>
</dbReference>
<comment type="caution">
    <text evidence="7">The sequence shown here is derived from an EMBL/GenBank/DDBJ whole genome shotgun (WGS) entry which is preliminary data.</text>
</comment>
<name>A0A103XEZ9_CYNCS</name>
<dbReference type="GO" id="GO:0016020">
    <property type="term" value="C:membrane"/>
    <property type="evidence" value="ECO:0007669"/>
    <property type="project" value="UniProtKB-SubCell"/>
</dbReference>
<dbReference type="OMA" id="ECPRCEY"/>
<proteinExistence type="predicted"/>
<organism evidence="7 8">
    <name type="scientific">Cynara cardunculus var. scolymus</name>
    <name type="common">Globe artichoke</name>
    <name type="synonym">Cynara scolymus</name>
    <dbReference type="NCBI Taxonomy" id="59895"/>
    <lineage>
        <taxon>Eukaryota</taxon>
        <taxon>Viridiplantae</taxon>
        <taxon>Streptophyta</taxon>
        <taxon>Embryophyta</taxon>
        <taxon>Tracheophyta</taxon>
        <taxon>Spermatophyta</taxon>
        <taxon>Magnoliopsida</taxon>
        <taxon>eudicotyledons</taxon>
        <taxon>Gunneridae</taxon>
        <taxon>Pentapetalae</taxon>
        <taxon>asterids</taxon>
        <taxon>campanulids</taxon>
        <taxon>Asterales</taxon>
        <taxon>Asteraceae</taxon>
        <taxon>Carduoideae</taxon>
        <taxon>Cardueae</taxon>
        <taxon>Carduinae</taxon>
        <taxon>Cynara</taxon>
    </lineage>
</organism>
<evidence type="ECO:0000256" key="6">
    <source>
        <dbReference type="SAM" id="SignalP"/>
    </source>
</evidence>
<dbReference type="AlphaFoldDB" id="A0A103XEZ9"/>
<evidence type="ECO:0000313" key="8">
    <source>
        <dbReference type="Proteomes" id="UP000243975"/>
    </source>
</evidence>
<evidence type="ECO:0000256" key="3">
    <source>
        <dbReference type="ARBA" id="ARBA00022729"/>
    </source>
</evidence>
<dbReference type="SUPFAM" id="SSF52058">
    <property type="entry name" value="L domain-like"/>
    <property type="match status" value="1"/>
</dbReference>
<evidence type="ECO:0000256" key="1">
    <source>
        <dbReference type="ARBA" id="ARBA00004479"/>
    </source>
</evidence>
<keyword evidence="4" id="KW-0677">Repeat</keyword>
<sequence>MAAKKPEFILFLTLNFVVLLRFAESVVPQQEEQAVGNILAAMNATSWRFNGDSCNLETISEVAKPTQEANASVGCDCTVGNDSDCHVVRIDVAYNYLQGTIPPEWGLTQLQDISLLGNRLTGEIPPELGNITTLTKLILSSNRLTGRLPTALGQLGNLTNLRISDITGPTQGFPPLNNATGLIRLQDVLPCAEDIECPRCEYSSSLNP</sequence>
<keyword evidence="2" id="KW-0433">Leucine-rich repeat</keyword>
<dbReference type="EMBL" id="LEKV01005210">
    <property type="protein sequence ID" value="KVH89453.1"/>
    <property type="molecule type" value="Genomic_DNA"/>
</dbReference>
<comment type="subcellular location">
    <subcellularLocation>
        <location evidence="1">Membrane</location>
        <topology evidence="1">Single-pass type I membrane protein</topology>
    </subcellularLocation>
</comment>
<evidence type="ECO:0000256" key="2">
    <source>
        <dbReference type="ARBA" id="ARBA00022614"/>
    </source>
</evidence>
<keyword evidence="8" id="KW-1185">Reference proteome</keyword>
<reference evidence="7 8" key="1">
    <citation type="journal article" date="2016" name="Sci. Rep.">
        <title>The genome sequence of the outbreeding globe artichoke constructed de novo incorporating a phase-aware low-pass sequencing strategy of F1 progeny.</title>
        <authorList>
            <person name="Scaglione D."/>
            <person name="Reyes-Chin-Wo S."/>
            <person name="Acquadro A."/>
            <person name="Froenicke L."/>
            <person name="Portis E."/>
            <person name="Beitel C."/>
            <person name="Tirone M."/>
            <person name="Mauro R."/>
            <person name="Lo Monaco A."/>
            <person name="Mauromicale G."/>
            <person name="Faccioli P."/>
            <person name="Cattivelli L."/>
            <person name="Rieseberg L."/>
            <person name="Michelmore R."/>
            <person name="Lanteri S."/>
        </authorList>
    </citation>
    <scope>NUCLEOTIDE SEQUENCE [LARGE SCALE GENOMIC DNA]</scope>
    <source>
        <strain evidence="7">2C</strain>
    </source>
</reference>
<dbReference type="Pfam" id="PF00560">
    <property type="entry name" value="LRR_1"/>
    <property type="match status" value="2"/>
</dbReference>
<feature type="signal peptide" evidence="6">
    <location>
        <begin position="1"/>
        <end position="25"/>
    </location>
</feature>
<dbReference type="InterPro" id="IPR032675">
    <property type="entry name" value="LRR_dom_sf"/>
</dbReference>
<keyword evidence="5" id="KW-0675">Receptor</keyword>
<evidence type="ECO:0000313" key="7">
    <source>
        <dbReference type="EMBL" id="KVH89453.1"/>
    </source>
</evidence>